<gene>
    <name evidence="2" type="ORF">CYNAS_LOCUS14410</name>
</gene>
<feature type="region of interest" description="Disordered" evidence="1">
    <location>
        <begin position="1"/>
        <end position="63"/>
    </location>
</feature>
<dbReference type="Proteomes" id="UP001176961">
    <property type="component" value="Unassembled WGS sequence"/>
</dbReference>
<protein>
    <submittedName>
        <fullName evidence="2">Uncharacterized protein</fullName>
    </submittedName>
</protein>
<dbReference type="EMBL" id="CATQJL010000305">
    <property type="protein sequence ID" value="CAJ0602427.1"/>
    <property type="molecule type" value="Genomic_DNA"/>
</dbReference>
<dbReference type="AlphaFoldDB" id="A0AA36H2A8"/>
<organism evidence="2 3">
    <name type="scientific">Cylicocyclus nassatus</name>
    <name type="common">Nematode worm</name>
    <dbReference type="NCBI Taxonomy" id="53992"/>
    <lineage>
        <taxon>Eukaryota</taxon>
        <taxon>Metazoa</taxon>
        <taxon>Ecdysozoa</taxon>
        <taxon>Nematoda</taxon>
        <taxon>Chromadorea</taxon>
        <taxon>Rhabditida</taxon>
        <taxon>Rhabditina</taxon>
        <taxon>Rhabditomorpha</taxon>
        <taxon>Strongyloidea</taxon>
        <taxon>Strongylidae</taxon>
        <taxon>Cylicocyclus</taxon>
    </lineage>
</organism>
<keyword evidence="3" id="KW-1185">Reference proteome</keyword>
<evidence type="ECO:0000313" key="2">
    <source>
        <dbReference type="EMBL" id="CAJ0602427.1"/>
    </source>
</evidence>
<evidence type="ECO:0000313" key="3">
    <source>
        <dbReference type="Proteomes" id="UP001176961"/>
    </source>
</evidence>
<evidence type="ECO:0000256" key="1">
    <source>
        <dbReference type="SAM" id="MobiDB-lite"/>
    </source>
</evidence>
<comment type="caution">
    <text evidence="2">The sequence shown here is derived from an EMBL/GenBank/DDBJ whole genome shotgun (WGS) entry which is preliminary data.</text>
</comment>
<sequence>MSDRDEHENEQNEDVKEEDVTPDYSKYTEDSVPPEERHEVKQHHPGRPDLEYDETLVGPAPEE</sequence>
<feature type="compositionally biased region" description="Basic and acidic residues" evidence="1">
    <location>
        <begin position="1"/>
        <end position="14"/>
    </location>
</feature>
<accession>A0AA36H2A8</accession>
<feature type="compositionally biased region" description="Basic and acidic residues" evidence="1">
    <location>
        <begin position="26"/>
        <end position="39"/>
    </location>
</feature>
<name>A0AA36H2A8_CYLNA</name>
<proteinExistence type="predicted"/>
<reference evidence="2" key="1">
    <citation type="submission" date="2023-07" db="EMBL/GenBank/DDBJ databases">
        <authorList>
            <consortium name="CYATHOMIX"/>
        </authorList>
    </citation>
    <scope>NUCLEOTIDE SEQUENCE</scope>
    <source>
        <strain evidence="2">N/A</strain>
    </source>
</reference>